<feature type="transmembrane region" description="Helical" evidence="2">
    <location>
        <begin position="462"/>
        <end position="484"/>
    </location>
</feature>
<feature type="transmembrane region" description="Helical" evidence="2">
    <location>
        <begin position="415"/>
        <end position="442"/>
    </location>
</feature>
<gene>
    <name evidence="3" type="ORF">ANN_11997</name>
</gene>
<feature type="compositionally biased region" description="Polar residues" evidence="1">
    <location>
        <begin position="746"/>
        <end position="769"/>
    </location>
</feature>
<feature type="compositionally biased region" description="Polar residues" evidence="1">
    <location>
        <begin position="978"/>
        <end position="988"/>
    </location>
</feature>
<dbReference type="PANTHER" id="PTHR21579">
    <property type="entry name" value="PROTEIN TINCAR"/>
    <property type="match status" value="1"/>
</dbReference>
<feature type="compositionally biased region" description="Basic and acidic residues" evidence="1">
    <location>
        <begin position="773"/>
        <end position="790"/>
    </location>
</feature>
<feature type="compositionally biased region" description="Low complexity" evidence="1">
    <location>
        <begin position="24"/>
        <end position="39"/>
    </location>
</feature>
<sequence>MSDMLQEAMSKSGSLMTFENNNEQQKQQVCKKQPQVQVKPVPPSRRDSSSCFRAHFNSLWSVWYGLCAAGLQAYIAEQSVQRLLGYAALPWPGPSPPPRLELYVYLALTGVAVLLIPFFLAAAVFKIGNLANDGFKLGRHLSTCGADPASSVVLGRSGVLRSLWQHGGPTAPFLHLVTSFCLLLLKLLVEARLIQTGFLHKDAIWRTDLDFMVVHRDRLVVLSFMTSPNQTNFLPTPLPFLTSSAVMPPSTIVNGTENVTASPSVSTAKSQALRSLQELVSSDLEADEWGGPVSAEFVNYALALLVYAVRYPAVFWNTNKGFAALFSLQLLANGLQSLLAFAGVCVLYKVQVVGAADALPPLPHHTQEPFLLNSHVTLALFVMSNMLILASSLVLYLYGYGRFNAFLRAERERRVVVLGGGGAGWGYFTHCAALCVLLALAVCNAPLLFDYTVLYRGSLDGAILATVVGAILHLFLWILLWLLLTIKQRWVFKLRVTVGRATVRSARSVKLVTDVDLISARHDASDSPLLVVGNGRTYTIADTSPKKAIMSVIQRAALERKAKAAAQAHGSGSTVPTEDNEEQIYWLRPKPPSPKTSPDAMSDRLTWLNRKLSGKPKVTFDDNHSSRKGKTLLGANKGNKMLDQLAESEEDDGDYATLREIPCDTVSEENKVNDPVVAFCSVLLTPLTVYPPLQLLDSALRDDAITYARTNRDLTPGDYEDPSPLLTPEPCTDDLPPPPTPCDTPSTAPVTVTVHSSTAETQQPVTNTPRCLRRADSGMPHDELTPRSDSDSSGGSPPCHSETSSGVHSNSSSETPHKPRSTSADDLTEPSRQPPPAWRSFSLQRNVQPPPTVAESTVVIRRSKQARPKTTDEPFGRSTNMRMTSFTDHPAATLPLYPTQQVATVYPHCSTMPLPTGGPSIPRQHTTIPSHVRLFNPFVKRLHHCASGVVPSAGLSGGHHTFPHKYSPLQHKQDRDSANFSMASSGDSDQYLPHT</sequence>
<accession>A0ABQ8T7R8</accession>
<comment type="caution">
    <text evidence="3">The sequence shown here is derived from an EMBL/GenBank/DDBJ whole genome shotgun (WGS) entry which is preliminary data.</text>
</comment>
<feature type="transmembrane region" description="Helical" evidence="2">
    <location>
        <begin position="102"/>
        <end position="125"/>
    </location>
</feature>
<keyword evidence="2" id="KW-0812">Transmembrane</keyword>
<protein>
    <recommendedName>
        <fullName evidence="5">Protein tincar</fullName>
    </recommendedName>
</protein>
<feature type="transmembrane region" description="Helical" evidence="2">
    <location>
        <begin position="370"/>
        <end position="395"/>
    </location>
</feature>
<evidence type="ECO:0000313" key="3">
    <source>
        <dbReference type="EMBL" id="KAJ4442131.1"/>
    </source>
</evidence>
<feature type="region of interest" description="Disordered" evidence="1">
    <location>
        <begin position="21"/>
        <end position="47"/>
    </location>
</feature>
<proteinExistence type="predicted"/>
<keyword evidence="2" id="KW-0472">Membrane</keyword>
<keyword evidence="4" id="KW-1185">Reference proteome</keyword>
<dbReference type="PANTHER" id="PTHR21579:SF20">
    <property type="entry name" value="PROTEIN TINCAR"/>
    <property type="match status" value="1"/>
</dbReference>
<feature type="compositionally biased region" description="Low complexity" evidence="1">
    <location>
        <begin position="724"/>
        <end position="734"/>
    </location>
</feature>
<evidence type="ECO:0000313" key="4">
    <source>
        <dbReference type="Proteomes" id="UP001148838"/>
    </source>
</evidence>
<feature type="region of interest" description="Disordered" evidence="1">
    <location>
        <begin position="961"/>
        <end position="995"/>
    </location>
</feature>
<evidence type="ECO:0008006" key="5">
    <source>
        <dbReference type="Google" id="ProtNLM"/>
    </source>
</evidence>
<dbReference type="Proteomes" id="UP001148838">
    <property type="component" value="Unassembled WGS sequence"/>
</dbReference>
<feature type="transmembrane region" description="Helical" evidence="2">
    <location>
        <begin position="330"/>
        <end position="350"/>
    </location>
</feature>
<organism evidence="3 4">
    <name type="scientific">Periplaneta americana</name>
    <name type="common">American cockroach</name>
    <name type="synonym">Blatta americana</name>
    <dbReference type="NCBI Taxonomy" id="6978"/>
    <lineage>
        <taxon>Eukaryota</taxon>
        <taxon>Metazoa</taxon>
        <taxon>Ecdysozoa</taxon>
        <taxon>Arthropoda</taxon>
        <taxon>Hexapoda</taxon>
        <taxon>Insecta</taxon>
        <taxon>Pterygota</taxon>
        <taxon>Neoptera</taxon>
        <taxon>Polyneoptera</taxon>
        <taxon>Dictyoptera</taxon>
        <taxon>Blattodea</taxon>
        <taxon>Blattoidea</taxon>
        <taxon>Blattidae</taxon>
        <taxon>Blattinae</taxon>
        <taxon>Periplaneta</taxon>
    </lineage>
</organism>
<reference evidence="3 4" key="1">
    <citation type="journal article" date="2022" name="Allergy">
        <title>Genome assembly and annotation of Periplaneta americana reveal a comprehensive cockroach allergen profile.</title>
        <authorList>
            <person name="Wang L."/>
            <person name="Xiong Q."/>
            <person name="Saelim N."/>
            <person name="Wang L."/>
            <person name="Nong W."/>
            <person name="Wan A.T."/>
            <person name="Shi M."/>
            <person name="Liu X."/>
            <person name="Cao Q."/>
            <person name="Hui J.H.L."/>
            <person name="Sookrung N."/>
            <person name="Leung T.F."/>
            <person name="Tungtrongchitr A."/>
            <person name="Tsui S.K.W."/>
        </authorList>
    </citation>
    <scope>NUCLEOTIDE SEQUENCE [LARGE SCALE GENOMIC DNA]</scope>
    <source>
        <strain evidence="3">PWHHKU_190912</strain>
    </source>
</reference>
<evidence type="ECO:0000256" key="2">
    <source>
        <dbReference type="SAM" id="Phobius"/>
    </source>
</evidence>
<feature type="transmembrane region" description="Helical" evidence="2">
    <location>
        <begin position="54"/>
        <end position="75"/>
    </location>
</feature>
<feature type="compositionally biased region" description="Polar residues" evidence="1">
    <location>
        <begin position="801"/>
        <end position="814"/>
    </location>
</feature>
<name>A0ABQ8T7R8_PERAM</name>
<feature type="region of interest" description="Disordered" evidence="1">
    <location>
        <begin position="616"/>
        <end position="636"/>
    </location>
</feature>
<dbReference type="InterPro" id="IPR053291">
    <property type="entry name" value="Ommatidial_diff-associated"/>
</dbReference>
<feature type="region of interest" description="Disordered" evidence="1">
    <location>
        <begin position="711"/>
        <end position="882"/>
    </location>
</feature>
<dbReference type="EMBL" id="JAJSOF020000015">
    <property type="protein sequence ID" value="KAJ4442131.1"/>
    <property type="molecule type" value="Genomic_DNA"/>
</dbReference>
<keyword evidence="2" id="KW-1133">Transmembrane helix</keyword>
<evidence type="ECO:0000256" key="1">
    <source>
        <dbReference type="SAM" id="MobiDB-lite"/>
    </source>
</evidence>